<dbReference type="Proteomes" id="UP000271974">
    <property type="component" value="Unassembled WGS sequence"/>
</dbReference>
<evidence type="ECO:0000313" key="2">
    <source>
        <dbReference type="EMBL" id="RUS88030.1"/>
    </source>
</evidence>
<comment type="caution">
    <text evidence="2">The sequence shown here is derived from an EMBL/GenBank/DDBJ whole genome shotgun (WGS) entry which is preliminary data.</text>
</comment>
<reference evidence="2 3" key="1">
    <citation type="submission" date="2019-01" db="EMBL/GenBank/DDBJ databases">
        <title>A draft genome assembly of the solar-powered sea slug Elysia chlorotica.</title>
        <authorList>
            <person name="Cai H."/>
            <person name="Li Q."/>
            <person name="Fang X."/>
            <person name="Li J."/>
            <person name="Curtis N.E."/>
            <person name="Altenburger A."/>
            <person name="Shibata T."/>
            <person name="Feng M."/>
            <person name="Maeda T."/>
            <person name="Schwartz J.A."/>
            <person name="Shigenobu S."/>
            <person name="Lundholm N."/>
            <person name="Nishiyama T."/>
            <person name="Yang H."/>
            <person name="Hasebe M."/>
            <person name="Li S."/>
            <person name="Pierce S.K."/>
            <person name="Wang J."/>
        </authorList>
    </citation>
    <scope>NUCLEOTIDE SEQUENCE [LARGE SCALE GENOMIC DNA]</scope>
    <source>
        <strain evidence="2">EC2010</strain>
        <tissue evidence="2">Whole organism of an adult</tissue>
    </source>
</reference>
<accession>A0A433U2K2</accession>
<dbReference type="PANTHER" id="PTHR37162:SF1">
    <property type="entry name" value="BED-TYPE DOMAIN-CONTAINING PROTEIN"/>
    <property type="match status" value="1"/>
</dbReference>
<dbReference type="SUPFAM" id="SSF53098">
    <property type="entry name" value="Ribonuclease H-like"/>
    <property type="match status" value="1"/>
</dbReference>
<evidence type="ECO:0008006" key="4">
    <source>
        <dbReference type="Google" id="ProtNLM"/>
    </source>
</evidence>
<dbReference type="EMBL" id="RQTK01000094">
    <property type="protein sequence ID" value="RUS88030.1"/>
    <property type="molecule type" value="Genomic_DNA"/>
</dbReference>
<evidence type="ECO:0000313" key="3">
    <source>
        <dbReference type="Proteomes" id="UP000271974"/>
    </source>
</evidence>
<feature type="region of interest" description="Disordered" evidence="1">
    <location>
        <begin position="1"/>
        <end position="25"/>
    </location>
</feature>
<dbReference type="AlphaFoldDB" id="A0A433U2K2"/>
<evidence type="ECO:0000256" key="1">
    <source>
        <dbReference type="SAM" id="MobiDB-lite"/>
    </source>
</evidence>
<protein>
    <recommendedName>
        <fullName evidence="4">DUF4371 domain-containing protein</fullName>
    </recommendedName>
</protein>
<sequence>MTRVDRAGLCGAGEERSGGGSNDCKRHIETESHKIKSKPTNVKKLTSYFDQPVSTKVKEQDTKTRKAELIMCSFIVKHNLPFAAMDSLSEAVRQSFPDSGIASGFKCGRTKTTSLIKEMSCQEIERLAGLMKANPFSIATDGSNDMVGGRKYYPLVVRVCTPNGVDGGLLALRNCEGQSTGCIIHLVHIAAKKGSAELRSIEEALVDIYYYFKKSANRQNNFKRLQVMFDLEQKKCLKHVSTRWLSIQNGVERLLLNWVALKEFFLEESRNQKTDLAKGKAKAIFEFLKSPTNHLHSTFLLYATKLFNPLLVGLQAEEPLIHTVRHEMEVLLQQLMTKYIKPSFLVGKKPTELQHKKADLQKEDKDLGIGVEALMLLANAEENHLRQSRLPDFYRAVRKFYQTAVDYLLKSLPWEDPFLKSVAVVDITQRMTASNLDLLTLLKRFPCLMTAGYTIDDHVSMLDLLKATELGDLSGPLCVA</sequence>
<feature type="compositionally biased region" description="Basic and acidic residues" evidence="1">
    <location>
        <begin position="13"/>
        <end position="25"/>
    </location>
</feature>
<dbReference type="STRING" id="188477.A0A433U2K2"/>
<keyword evidence="3" id="KW-1185">Reference proteome</keyword>
<dbReference type="InterPro" id="IPR012337">
    <property type="entry name" value="RNaseH-like_sf"/>
</dbReference>
<dbReference type="OrthoDB" id="6116262at2759"/>
<gene>
    <name evidence="2" type="ORF">EGW08_004196</name>
</gene>
<organism evidence="2 3">
    <name type="scientific">Elysia chlorotica</name>
    <name type="common">Eastern emerald elysia</name>
    <name type="synonym">Sea slug</name>
    <dbReference type="NCBI Taxonomy" id="188477"/>
    <lineage>
        <taxon>Eukaryota</taxon>
        <taxon>Metazoa</taxon>
        <taxon>Spiralia</taxon>
        <taxon>Lophotrochozoa</taxon>
        <taxon>Mollusca</taxon>
        <taxon>Gastropoda</taxon>
        <taxon>Heterobranchia</taxon>
        <taxon>Euthyneura</taxon>
        <taxon>Panpulmonata</taxon>
        <taxon>Sacoglossa</taxon>
        <taxon>Placobranchoidea</taxon>
        <taxon>Plakobranchidae</taxon>
        <taxon>Elysia</taxon>
    </lineage>
</organism>
<dbReference type="PANTHER" id="PTHR37162">
    <property type="entry name" value="HAT FAMILY DIMERISATION DOMAINCONTAINING PROTEIN-RELATED"/>
    <property type="match status" value="1"/>
</dbReference>
<proteinExistence type="predicted"/>
<name>A0A433U2K2_ELYCH</name>